<gene>
    <name evidence="2" type="ORF">CVT26_006824</name>
</gene>
<dbReference type="GO" id="GO:0009263">
    <property type="term" value="P:deoxyribonucleotide biosynthetic process"/>
    <property type="evidence" value="ECO:0007669"/>
    <property type="project" value="InterPro"/>
</dbReference>
<dbReference type="Pfam" id="PF00268">
    <property type="entry name" value="Ribonuc_red_sm"/>
    <property type="match status" value="1"/>
</dbReference>
<dbReference type="InParanoid" id="A0A409VMY8"/>
<accession>A0A409VMY8</accession>
<proteinExistence type="predicted"/>
<dbReference type="GO" id="GO:0016491">
    <property type="term" value="F:oxidoreductase activity"/>
    <property type="evidence" value="ECO:0007669"/>
    <property type="project" value="InterPro"/>
</dbReference>
<dbReference type="SUPFAM" id="SSF47240">
    <property type="entry name" value="Ferritin-like"/>
    <property type="match status" value="1"/>
</dbReference>
<keyword evidence="3" id="KW-1185">Reference proteome</keyword>
<reference evidence="2 3" key="1">
    <citation type="journal article" date="2018" name="Evol. Lett.">
        <title>Horizontal gene cluster transfer increased hallucinogenic mushroom diversity.</title>
        <authorList>
            <person name="Reynolds H.T."/>
            <person name="Vijayakumar V."/>
            <person name="Gluck-Thaler E."/>
            <person name="Korotkin H.B."/>
            <person name="Matheny P.B."/>
            <person name="Slot J.C."/>
        </authorList>
    </citation>
    <scope>NUCLEOTIDE SEQUENCE [LARGE SCALE GENOMIC DNA]</scope>
    <source>
        <strain evidence="2 3">SRW20</strain>
    </source>
</reference>
<feature type="compositionally biased region" description="Acidic residues" evidence="1">
    <location>
        <begin position="354"/>
        <end position="374"/>
    </location>
</feature>
<feature type="region of interest" description="Disordered" evidence="1">
    <location>
        <begin position="344"/>
        <end position="374"/>
    </location>
</feature>
<evidence type="ECO:0000313" key="2">
    <source>
        <dbReference type="EMBL" id="PPQ67614.1"/>
    </source>
</evidence>
<protein>
    <submittedName>
        <fullName evidence="2">Uncharacterized protein</fullName>
    </submittedName>
</protein>
<dbReference type="STRING" id="231916.A0A409VMY8"/>
<dbReference type="InterPro" id="IPR012348">
    <property type="entry name" value="RNR-like"/>
</dbReference>
<dbReference type="InterPro" id="IPR000358">
    <property type="entry name" value="RNR_small_fam"/>
</dbReference>
<dbReference type="Gene3D" id="1.10.620.20">
    <property type="entry name" value="Ribonucleotide Reductase, subunit A"/>
    <property type="match status" value="1"/>
</dbReference>
<evidence type="ECO:0000313" key="3">
    <source>
        <dbReference type="Proteomes" id="UP000284706"/>
    </source>
</evidence>
<comment type="caution">
    <text evidence="2">The sequence shown here is derived from an EMBL/GenBank/DDBJ whole genome shotgun (WGS) entry which is preliminary data.</text>
</comment>
<dbReference type="AlphaFoldDB" id="A0A409VMY8"/>
<dbReference type="EMBL" id="NHYE01005610">
    <property type="protein sequence ID" value="PPQ67614.1"/>
    <property type="molecule type" value="Genomic_DNA"/>
</dbReference>
<evidence type="ECO:0000256" key="1">
    <source>
        <dbReference type="SAM" id="MobiDB-lite"/>
    </source>
</evidence>
<organism evidence="2 3">
    <name type="scientific">Gymnopilus dilepis</name>
    <dbReference type="NCBI Taxonomy" id="231916"/>
    <lineage>
        <taxon>Eukaryota</taxon>
        <taxon>Fungi</taxon>
        <taxon>Dikarya</taxon>
        <taxon>Basidiomycota</taxon>
        <taxon>Agaricomycotina</taxon>
        <taxon>Agaricomycetes</taxon>
        <taxon>Agaricomycetidae</taxon>
        <taxon>Agaricales</taxon>
        <taxon>Agaricineae</taxon>
        <taxon>Hymenogastraceae</taxon>
        <taxon>Gymnopilus</taxon>
    </lineage>
</organism>
<name>A0A409VMY8_9AGAR</name>
<sequence length="374" mass="43142">MSHEPDNEYVLNARSDRLTLFPIEFHALWRYYRHRVTSSQGWALDAITFDKDMEAWANPPSLVLRHTIVFYLELMLREHKRMFDGLLYDILGKVTCPEVRCLLELFLSKENVHADTIYRAKKAFAGAIPDDELPPFIYDDDDLERLLADKLTFTSVHDHPGRSAVDGLLCLASAKSVFSFSIYSVLQWVLDINGFRLPGLLQLVSRLQQDADSIVYFVCLVLCHMPRRPSYEQLSAALSKAVDIEQEFAIRIVTPADVDPLSVYITHDSLKDYIIYVAHTFYQTLGHVRWINRQLVYPWMNHTEGRAVAFMLELDMEQAYSEELSLYTNLPQAGKGLINDYYYPPEDHRRDPVTSEDEVELDDSADDDYDMAGP</sequence>
<dbReference type="InterPro" id="IPR009078">
    <property type="entry name" value="Ferritin-like_SF"/>
</dbReference>
<dbReference type="Proteomes" id="UP000284706">
    <property type="component" value="Unassembled WGS sequence"/>
</dbReference>